<dbReference type="EMBL" id="CM037158">
    <property type="protein sequence ID" value="KAH7852843.1"/>
    <property type="molecule type" value="Genomic_DNA"/>
</dbReference>
<gene>
    <name evidence="1" type="ORF">Vadar_030006</name>
</gene>
<evidence type="ECO:0000313" key="2">
    <source>
        <dbReference type="Proteomes" id="UP000828048"/>
    </source>
</evidence>
<comment type="caution">
    <text evidence="1">The sequence shown here is derived from an EMBL/GenBank/DDBJ whole genome shotgun (WGS) entry which is preliminary data.</text>
</comment>
<proteinExistence type="predicted"/>
<protein>
    <submittedName>
        <fullName evidence="1">Uncharacterized protein</fullName>
    </submittedName>
</protein>
<name>A0ACB7YH50_9ERIC</name>
<dbReference type="Proteomes" id="UP000828048">
    <property type="component" value="Chromosome 8"/>
</dbReference>
<evidence type="ECO:0000313" key="1">
    <source>
        <dbReference type="EMBL" id="KAH7852843.1"/>
    </source>
</evidence>
<sequence length="413" mass="46492">MTTSINLVVDDHMELISEFYPGLYTNLVPQQGEAKPRRRRRRKKNKGEDGGGGGGLKKRKLSEEQVSMLEMSFGNEHKLESERKDRLASELGLDPRQVAVWFQNRRARWKSKKLEEQYSKLKMEHDSTVVEKCLLESEVLKLKEQLCDAQKEIQRLERCTDGASSNSPSTSFSVEPMEPPPFLGEFGMDAAGFENLFHFSGNGYVHGMEWVSIALPQSGDGNVSDAHQRALVFERWLNRRPTAANWNSVSRTPVGAVPQACATNPQPAVLVANKPGASRFKCYTCSEPGHRFSECRKADRPGKALLIKTDEDQDDTAFLFDQDAIYDGSDEQPIDEEEVPSDQGPLLVVRRVCYAPREAEGESWLCNNIFQSTYTIGGKVCHFVINSGRCEDVVFEEAVQKLNLRTEVHPSPY</sequence>
<organism evidence="1 2">
    <name type="scientific">Vaccinium darrowii</name>
    <dbReference type="NCBI Taxonomy" id="229202"/>
    <lineage>
        <taxon>Eukaryota</taxon>
        <taxon>Viridiplantae</taxon>
        <taxon>Streptophyta</taxon>
        <taxon>Embryophyta</taxon>
        <taxon>Tracheophyta</taxon>
        <taxon>Spermatophyta</taxon>
        <taxon>Magnoliopsida</taxon>
        <taxon>eudicotyledons</taxon>
        <taxon>Gunneridae</taxon>
        <taxon>Pentapetalae</taxon>
        <taxon>asterids</taxon>
        <taxon>Ericales</taxon>
        <taxon>Ericaceae</taxon>
        <taxon>Vaccinioideae</taxon>
        <taxon>Vaccinieae</taxon>
        <taxon>Vaccinium</taxon>
    </lineage>
</organism>
<accession>A0ACB7YH50</accession>
<reference evidence="1 2" key="1">
    <citation type="journal article" date="2021" name="Hortic Res">
        <title>High-quality reference genome and annotation aids understanding of berry development for evergreen blueberry (Vaccinium darrowii).</title>
        <authorList>
            <person name="Yu J."/>
            <person name="Hulse-Kemp A.M."/>
            <person name="Babiker E."/>
            <person name="Staton M."/>
        </authorList>
    </citation>
    <scope>NUCLEOTIDE SEQUENCE [LARGE SCALE GENOMIC DNA]</scope>
    <source>
        <strain evidence="2">cv. NJ 8807/NJ 8810</strain>
        <tissue evidence="1">Young leaf</tissue>
    </source>
</reference>
<keyword evidence="2" id="KW-1185">Reference proteome</keyword>